<dbReference type="STRING" id="316055.RPE_1894"/>
<dbReference type="PANTHER" id="PTHR34477:SF5">
    <property type="entry name" value="BSL5627 PROTEIN"/>
    <property type="match status" value="1"/>
</dbReference>
<evidence type="ECO:0000259" key="2">
    <source>
        <dbReference type="PROSITE" id="PS50164"/>
    </source>
</evidence>
<protein>
    <submittedName>
        <fullName evidence="3">Excinuclease ABC, C subunit domain protein</fullName>
    </submittedName>
</protein>
<dbReference type="OrthoDB" id="287318at2"/>
<dbReference type="InterPro" id="IPR000305">
    <property type="entry name" value="GIY-YIG_endonuc"/>
</dbReference>
<dbReference type="AlphaFoldDB" id="Q07QE2"/>
<dbReference type="EMBL" id="CP000463">
    <property type="protein sequence ID" value="ABJ05842.1"/>
    <property type="molecule type" value="Genomic_DNA"/>
</dbReference>
<dbReference type="HOGENOM" id="CLU_135650_3_1_5"/>
<reference evidence="3" key="1">
    <citation type="submission" date="2006-09" db="EMBL/GenBank/DDBJ databases">
        <title>Complete sequence of Rhodopseudomonas palustris BisA53.</title>
        <authorList>
            <consortium name="US DOE Joint Genome Institute"/>
            <person name="Copeland A."/>
            <person name="Lucas S."/>
            <person name="Lapidus A."/>
            <person name="Barry K."/>
            <person name="Detter J.C."/>
            <person name="Glavina del Rio T."/>
            <person name="Hammon N."/>
            <person name="Israni S."/>
            <person name="Dalin E."/>
            <person name="Tice H."/>
            <person name="Pitluck S."/>
            <person name="Chain P."/>
            <person name="Malfatti S."/>
            <person name="Shin M."/>
            <person name="Vergez L."/>
            <person name="Schmutz J."/>
            <person name="Larimer F."/>
            <person name="Land M."/>
            <person name="Hauser L."/>
            <person name="Pelletier D.A."/>
            <person name="Kyrpides N."/>
            <person name="Kim E."/>
            <person name="Harwood C.S."/>
            <person name="Oda Y."/>
            <person name="Richardson P."/>
        </authorList>
    </citation>
    <scope>NUCLEOTIDE SEQUENCE [LARGE SCALE GENOMIC DNA]</scope>
    <source>
        <strain evidence="3">BisA53</strain>
    </source>
</reference>
<dbReference type="CDD" id="cd10448">
    <property type="entry name" value="GIY-YIG_unchar_3"/>
    <property type="match status" value="1"/>
</dbReference>
<accession>Q07QE2</accession>
<dbReference type="PROSITE" id="PS50164">
    <property type="entry name" value="GIY_YIG"/>
    <property type="match status" value="1"/>
</dbReference>
<evidence type="ECO:0000256" key="1">
    <source>
        <dbReference type="ARBA" id="ARBA00007435"/>
    </source>
</evidence>
<comment type="similarity">
    <text evidence="1">Belongs to the UPF0213 family.</text>
</comment>
<dbReference type="Gene3D" id="3.40.1440.10">
    <property type="entry name" value="GIY-YIG endonuclease"/>
    <property type="match status" value="1"/>
</dbReference>
<dbReference type="InterPro" id="IPR050190">
    <property type="entry name" value="UPF0213_domain"/>
</dbReference>
<organism evidence="3">
    <name type="scientific">Rhodopseudomonas palustris (strain BisA53)</name>
    <dbReference type="NCBI Taxonomy" id="316055"/>
    <lineage>
        <taxon>Bacteria</taxon>
        <taxon>Pseudomonadati</taxon>
        <taxon>Pseudomonadota</taxon>
        <taxon>Alphaproteobacteria</taxon>
        <taxon>Hyphomicrobiales</taxon>
        <taxon>Nitrobacteraceae</taxon>
        <taxon>Rhodopseudomonas</taxon>
    </lineage>
</organism>
<dbReference type="InterPro" id="IPR035901">
    <property type="entry name" value="GIY-YIG_endonuc_sf"/>
</dbReference>
<dbReference type="Pfam" id="PF01541">
    <property type="entry name" value="GIY-YIG"/>
    <property type="match status" value="1"/>
</dbReference>
<dbReference type="SUPFAM" id="SSF82771">
    <property type="entry name" value="GIY-YIG endonuclease"/>
    <property type="match status" value="1"/>
</dbReference>
<dbReference type="eggNOG" id="COG2827">
    <property type="taxonomic scope" value="Bacteria"/>
</dbReference>
<sequence length="95" mass="11208">MSGSYFVYILASRYRGTLYTGVTNNLARRVDEHKSGAVDGFTKKYKVAILVYVEEYPSILEARAREHVLKRWRRDWKIALIEKLNPDWRDLSKDL</sequence>
<dbReference type="SMART" id="SM00465">
    <property type="entry name" value="GIYc"/>
    <property type="match status" value="1"/>
</dbReference>
<evidence type="ECO:0000313" key="3">
    <source>
        <dbReference type="EMBL" id="ABJ05842.1"/>
    </source>
</evidence>
<dbReference type="PANTHER" id="PTHR34477">
    <property type="entry name" value="UPF0213 PROTEIN YHBQ"/>
    <property type="match status" value="1"/>
</dbReference>
<gene>
    <name evidence="3" type="ordered locus">RPE_1894</name>
</gene>
<proteinExistence type="inferred from homology"/>
<feature type="domain" description="GIY-YIG" evidence="2">
    <location>
        <begin position="3"/>
        <end position="79"/>
    </location>
</feature>
<dbReference type="KEGG" id="rpe:RPE_1894"/>
<name>Q07QE2_RHOP5</name>